<comment type="similarity">
    <text evidence="1">Belongs to the paxM FAD-dependent monooxygenase family.</text>
</comment>
<dbReference type="OrthoDB" id="1878542at2759"/>
<dbReference type="PANTHER" id="PTHR13789:SF147">
    <property type="entry name" value="PUTATIVE (AFU_ORTHOLOGUE AFUA_2G01950)-RELATED"/>
    <property type="match status" value="1"/>
</dbReference>
<dbReference type="EMBL" id="JABBWE010000001">
    <property type="protein sequence ID" value="KAG1810377.1"/>
    <property type="molecule type" value="Genomic_DNA"/>
</dbReference>
<dbReference type="GeneID" id="64602966"/>
<gene>
    <name evidence="8" type="ORF">HD556DRAFT_1522676</name>
</gene>
<keyword evidence="5" id="KW-0503">Monooxygenase</keyword>
<dbReference type="InterPro" id="IPR002938">
    <property type="entry name" value="FAD-bd"/>
</dbReference>
<evidence type="ECO:0000313" key="9">
    <source>
        <dbReference type="Proteomes" id="UP000719766"/>
    </source>
</evidence>
<proteinExistence type="inferred from homology"/>
<keyword evidence="2" id="KW-0285">Flavoprotein</keyword>
<dbReference type="FunFam" id="3.50.50.60:FF:000115">
    <property type="entry name" value="Salicylate hydroxylase, putative"/>
    <property type="match status" value="1"/>
</dbReference>
<dbReference type="RefSeq" id="XP_041168042.1">
    <property type="nucleotide sequence ID" value="XM_041309202.1"/>
</dbReference>
<dbReference type="InterPro" id="IPR050493">
    <property type="entry name" value="FAD-dep_Monooxygenase_BioMet"/>
</dbReference>
<reference evidence="8" key="1">
    <citation type="journal article" date="2020" name="New Phytol.">
        <title>Comparative genomics reveals dynamic genome evolution in host specialist ectomycorrhizal fungi.</title>
        <authorList>
            <person name="Lofgren L.A."/>
            <person name="Nguyen N.H."/>
            <person name="Vilgalys R."/>
            <person name="Ruytinx J."/>
            <person name="Liao H.L."/>
            <person name="Branco S."/>
            <person name="Kuo A."/>
            <person name="LaButti K."/>
            <person name="Lipzen A."/>
            <person name="Andreopoulos W."/>
            <person name="Pangilinan J."/>
            <person name="Riley R."/>
            <person name="Hundley H."/>
            <person name="Na H."/>
            <person name="Barry K."/>
            <person name="Grigoriev I.V."/>
            <person name="Stajich J.E."/>
            <person name="Kennedy P.G."/>
        </authorList>
    </citation>
    <scope>NUCLEOTIDE SEQUENCE</scope>
    <source>
        <strain evidence="8">S12</strain>
    </source>
</reference>
<dbReference type="SUPFAM" id="SSF51905">
    <property type="entry name" value="FAD/NAD(P)-binding domain"/>
    <property type="match status" value="1"/>
</dbReference>
<keyword evidence="9" id="KW-1185">Reference proteome</keyword>
<comment type="caution">
    <text evidence="8">The sequence shown here is derived from an EMBL/GenBank/DDBJ whole genome shotgun (WGS) entry which is preliminary data.</text>
</comment>
<evidence type="ECO:0000256" key="5">
    <source>
        <dbReference type="ARBA" id="ARBA00023033"/>
    </source>
</evidence>
<keyword evidence="3" id="KW-0274">FAD</keyword>
<accession>A0A9P7E4D1</accession>
<evidence type="ECO:0000256" key="3">
    <source>
        <dbReference type="ARBA" id="ARBA00022827"/>
    </source>
</evidence>
<evidence type="ECO:0000259" key="7">
    <source>
        <dbReference type="Pfam" id="PF01494"/>
    </source>
</evidence>
<dbReference type="SUPFAM" id="SSF54373">
    <property type="entry name" value="FAD-linked reductases, C-terminal domain"/>
    <property type="match status" value="1"/>
</dbReference>
<dbReference type="PRINTS" id="PR00420">
    <property type="entry name" value="RNGMNOXGNASE"/>
</dbReference>
<evidence type="ECO:0000256" key="4">
    <source>
        <dbReference type="ARBA" id="ARBA00023002"/>
    </source>
</evidence>
<dbReference type="InterPro" id="IPR036188">
    <property type="entry name" value="FAD/NAD-bd_sf"/>
</dbReference>
<dbReference type="GO" id="GO:0004497">
    <property type="term" value="F:monooxygenase activity"/>
    <property type="evidence" value="ECO:0007669"/>
    <property type="project" value="UniProtKB-KW"/>
</dbReference>
<dbReference type="GO" id="GO:0071949">
    <property type="term" value="F:FAD binding"/>
    <property type="evidence" value="ECO:0007669"/>
    <property type="project" value="InterPro"/>
</dbReference>
<dbReference type="Gene3D" id="3.50.50.60">
    <property type="entry name" value="FAD/NAD(P)-binding domain"/>
    <property type="match status" value="1"/>
</dbReference>
<dbReference type="PANTHER" id="PTHR13789">
    <property type="entry name" value="MONOOXYGENASE"/>
    <property type="match status" value="1"/>
</dbReference>
<sequence>MDTREPQIVSDNADTTHQPDHLYNGRRASLPLDIIVIGCGLGGLAAAYCLAQAGHKVTILEAAFAISDVGAGIQASPNVSRLLKRWGLGPHLEELGVKPQNLSIRRWKNDEVVGFTPFGETFVKEYGSPYYHVHRADFHRMLYVAVEPYCNIRVGCRVVSVDPSKPSVTLASGEIVSADILIGADGVKSITRQYVVGGPDAPMATGDSAYRALIPTEKLLQDDDLKSLVEKTESIIWMGPKGHIVGYNIRAKKEYNLVMMHPDETEGGVESWTEGGNVERMRECYQGWNIVIQKLLALIPSTLDWKLMVRDPLPSWIHKDGKLALLGDSCHPMLPYRAQGSAMAIEDAAVLGNLFSHCSDRSQITPLLYAYQSLRYERATATQTSSNLNRYIFHHPDGPEQEERDNQMRAAMEDALRVARGEKSTLVLEGNANQWADKTKSDIQYGYDADEETEKWWLANGDKLMSFVPSIFEAVN</sequence>
<evidence type="ECO:0000256" key="2">
    <source>
        <dbReference type="ARBA" id="ARBA00022630"/>
    </source>
</evidence>
<dbReference type="Pfam" id="PF01494">
    <property type="entry name" value="FAD_binding_3"/>
    <property type="match status" value="1"/>
</dbReference>
<organism evidence="8 9">
    <name type="scientific">Suillus plorans</name>
    <dbReference type="NCBI Taxonomy" id="116603"/>
    <lineage>
        <taxon>Eukaryota</taxon>
        <taxon>Fungi</taxon>
        <taxon>Dikarya</taxon>
        <taxon>Basidiomycota</taxon>
        <taxon>Agaricomycotina</taxon>
        <taxon>Agaricomycetes</taxon>
        <taxon>Agaricomycetidae</taxon>
        <taxon>Boletales</taxon>
        <taxon>Suillineae</taxon>
        <taxon>Suillaceae</taxon>
        <taxon>Suillus</taxon>
    </lineage>
</organism>
<protein>
    <recommendedName>
        <fullName evidence="7">FAD-binding domain-containing protein</fullName>
    </recommendedName>
</protein>
<keyword evidence="4" id="KW-0560">Oxidoreductase</keyword>
<feature type="domain" description="FAD-binding" evidence="7">
    <location>
        <begin position="33"/>
        <end position="382"/>
    </location>
</feature>
<evidence type="ECO:0000313" key="8">
    <source>
        <dbReference type="EMBL" id="KAG1810377.1"/>
    </source>
</evidence>
<evidence type="ECO:0000256" key="6">
    <source>
        <dbReference type="SAM" id="MobiDB-lite"/>
    </source>
</evidence>
<feature type="region of interest" description="Disordered" evidence="6">
    <location>
        <begin position="1"/>
        <end position="20"/>
    </location>
</feature>
<name>A0A9P7E4D1_9AGAM</name>
<dbReference type="Proteomes" id="UP000719766">
    <property type="component" value="Unassembled WGS sequence"/>
</dbReference>
<evidence type="ECO:0000256" key="1">
    <source>
        <dbReference type="ARBA" id="ARBA00007992"/>
    </source>
</evidence>
<dbReference type="AlphaFoldDB" id="A0A9P7E4D1"/>